<feature type="binding site" evidence="11">
    <location>
        <position position="250"/>
    </location>
    <ligand>
        <name>substrate</name>
    </ligand>
</feature>
<name>A0A5U2P6B6_SALER</name>
<evidence type="ECO:0000313" key="14">
    <source>
        <dbReference type="EMBL" id="EBP1415264.1"/>
    </source>
</evidence>
<evidence type="ECO:0000259" key="13">
    <source>
        <dbReference type="SMART" id="SM00984"/>
    </source>
</evidence>
<dbReference type="FunFam" id="1.10.1040.10:FF:000026">
    <property type="entry name" value="UDP-glucose 6-dehydrogenase"/>
    <property type="match status" value="1"/>
</dbReference>
<evidence type="ECO:0000256" key="9">
    <source>
        <dbReference type="PIRNR" id="PIRNR000124"/>
    </source>
</evidence>
<feature type="active site" description="Nucleophile" evidence="10">
    <location>
        <position position="253"/>
    </location>
</feature>
<protein>
    <recommendedName>
        <fullName evidence="5 9">UDP-glucose 6-dehydrogenase</fullName>
        <ecNumber evidence="4 9">1.1.1.22</ecNumber>
    </recommendedName>
</protein>
<dbReference type="UniPathway" id="UPA00038">
    <property type="reaction ID" value="UER00491"/>
</dbReference>
<dbReference type="EC" id="1.1.1.22" evidence="4 9"/>
<comment type="similarity">
    <text evidence="3 9">Belongs to the UDP-glucose/GDP-mannose dehydrogenase family.</text>
</comment>
<evidence type="ECO:0000256" key="12">
    <source>
        <dbReference type="PIRSR" id="PIRSR500134-3"/>
    </source>
</evidence>
<dbReference type="AlphaFoldDB" id="A0A5U2P6B6"/>
<feature type="domain" description="UDP-glucose/GDP-mannose dehydrogenase C-terminal" evidence="13">
    <location>
        <begin position="300"/>
        <end position="387"/>
    </location>
</feature>
<dbReference type="PIRSF" id="PIRSF500134">
    <property type="entry name" value="UDPglc_DH_bac"/>
    <property type="match status" value="1"/>
</dbReference>
<dbReference type="InterPro" id="IPR017476">
    <property type="entry name" value="UDP-Glc/GDP-Man"/>
</dbReference>
<dbReference type="InterPro" id="IPR008927">
    <property type="entry name" value="6-PGluconate_DH-like_C_sf"/>
</dbReference>
<dbReference type="SMART" id="SM00984">
    <property type="entry name" value="UDPG_MGDP_dh_C"/>
    <property type="match status" value="1"/>
</dbReference>
<dbReference type="InterPro" id="IPR028357">
    <property type="entry name" value="UDPglc_DH_bac"/>
</dbReference>
<feature type="binding site" evidence="11">
    <location>
        <position position="197"/>
    </location>
    <ligand>
        <name>substrate</name>
    </ligand>
</feature>
<feature type="binding site" evidence="11">
    <location>
        <begin position="142"/>
        <end position="145"/>
    </location>
    <ligand>
        <name>substrate</name>
    </ligand>
</feature>
<keyword evidence="6 9" id="KW-0560">Oxidoreductase</keyword>
<evidence type="ECO:0000256" key="11">
    <source>
        <dbReference type="PIRSR" id="PIRSR500134-2"/>
    </source>
</evidence>
<dbReference type="Pfam" id="PF03721">
    <property type="entry name" value="UDPG_MGDP_dh_N"/>
    <property type="match status" value="1"/>
</dbReference>
<dbReference type="FunFam" id="3.40.50.720:FF:000400">
    <property type="entry name" value="UDP-glucose 6-dehydrogenase"/>
    <property type="match status" value="1"/>
</dbReference>
<dbReference type="EMBL" id="AAGKTT010000001">
    <property type="protein sequence ID" value="EBP1415264.1"/>
    <property type="molecule type" value="Genomic_DNA"/>
</dbReference>
<dbReference type="SUPFAM" id="SSF52413">
    <property type="entry name" value="UDP-glucose/GDP-mannose dehydrogenase C-terminal domain"/>
    <property type="match status" value="1"/>
</dbReference>
<dbReference type="GO" id="GO:0051287">
    <property type="term" value="F:NAD binding"/>
    <property type="evidence" value="ECO:0007669"/>
    <property type="project" value="InterPro"/>
</dbReference>
<sequence length="388" mass="43637">MKITISGTGYVGLSNGLLIAQHHDVVALDIVPSRVELLNDRISPIVDKEIQQFLKEDNIRFRATLDKFDAYQNADYVIIATPTDYDPKTNYFDTSSVESVVQDVISFNPAAVMIIKSTVPVGFTAAMRQKFATENIIFSPEFLREGKALYDNLYPSRIVIGEQSERAREFAALLQEGAIKQEIPTLFTDSTEAEAIKLFANTYLAMRVAYFNELDSYAETLGLNTRQIIEGVCLDPRIGNHYNNPSFGYGGYCLPKDTKQLLANYQSVPNNIISAIVEANRTRKDFIADAILARKPKVVGIYRLIMKSGSDNFRASSIQGIMKRIKAKGVEVIIYEPVMEEDTFFNSRLERDLHCFKQQADVIISNRMAAELLDVAEKVYTRDLFGSD</sequence>
<feature type="binding site" evidence="11">
    <location>
        <position position="307"/>
    </location>
    <ligand>
        <name>substrate</name>
    </ligand>
</feature>
<dbReference type="GO" id="GO:0000271">
    <property type="term" value="P:polysaccharide biosynthetic process"/>
    <property type="evidence" value="ECO:0007669"/>
    <property type="project" value="InterPro"/>
</dbReference>
<proteinExistence type="inferred from homology"/>
<dbReference type="PANTHER" id="PTHR43750">
    <property type="entry name" value="UDP-GLUCOSE 6-DEHYDROGENASE TUAD"/>
    <property type="match status" value="1"/>
</dbReference>
<comment type="caution">
    <text evidence="14">The sequence shown here is derived from an EMBL/GenBank/DDBJ whole genome shotgun (WGS) entry which is preliminary data.</text>
</comment>
<evidence type="ECO:0000256" key="7">
    <source>
        <dbReference type="ARBA" id="ARBA00023027"/>
    </source>
</evidence>
<dbReference type="GO" id="GO:0006065">
    <property type="term" value="P:UDP-glucuronate biosynthetic process"/>
    <property type="evidence" value="ECO:0007669"/>
    <property type="project" value="UniProtKB-UniPathway"/>
</dbReference>
<evidence type="ECO:0000256" key="4">
    <source>
        <dbReference type="ARBA" id="ARBA00012954"/>
    </source>
</evidence>
<feature type="binding site" evidence="11">
    <location>
        <position position="306"/>
    </location>
    <ligand>
        <name>substrate</name>
    </ligand>
</feature>
<evidence type="ECO:0000256" key="3">
    <source>
        <dbReference type="ARBA" id="ARBA00006601"/>
    </source>
</evidence>
<dbReference type="NCBIfam" id="TIGR03026">
    <property type="entry name" value="NDP-sugDHase"/>
    <property type="match status" value="1"/>
</dbReference>
<dbReference type="InterPro" id="IPR001732">
    <property type="entry name" value="UDP-Glc/GDP-Man_DH_N"/>
</dbReference>
<feature type="binding site" evidence="12">
    <location>
        <position position="34"/>
    </location>
    <ligand>
        <name>NAD(+)</name>
        <dbReference type="ChEBI" id="CHEBI:57540"/>
    </ligand>
</feature>
<dbReference type="InterPro" id="IPR036291">
    <property type="entry name" value="NAD(P)-bd_dom_sf"/>
</dbReference>
<evidence type="ECO:0000256" key="5">
    <source>
        <dbReference type="ARBA" id="ARBA00015132"/>
    </source>
</evidence>
<dbReference type="GO" id="GO:0003979">
    <property type="term" value="F:UDP-glucose 6-dehydrogenase activity"/>
    <property type="evidence" value="ECO:0007669"/>
    <property type="project" value="UniProtKB-EC"/>
</dbReference>
<evidence type="ECO:0000256" key="2">
    <source>
        <dbReference type="ARBA" id="ARBA00004756"/>
    </source>
</evidence>
<dbReference type="InterPro" id="IPR036220">
    <property type="entry name" value="UDP-Glc/GDP-Man_DH_C_sf"/>
</dbReference>
<feature type="binding site" evidence="11">
    <location>
        <position position="388"/>
    </location>
    <ligand>
        <name>substrate</name>
    </ligand>
</feature>
<feature type="binding site" evidence="12">
    <location>
        <position position="256"/>
    </location>
    <ligand>
        <name>NAD(+)</name>
        <dbReference type="ChEBI" id="CHEBI:57540"/>
    </ligand>
</feature>
<dbReference type="InterPro" id="IPR014026">
    <property type="entry name" value="UDP-Glc/GDP-Man_DH_dimer"/>
</dbReference>
<organism evidence="14">
    <name type="scientific">Salmonella enterica</name>
    <name type="common">Salmonella choleraesuis</name>
    <dbReference type="NCBI Taxonomy" id="28901"/>
    <lineage>
        <taxon>Bacteria</taxon>
        <taxon>Pseudomonadati</taxon>
        <taxon>Pseudomonadota</taxon>
        <taxon>Gammaproteobacteria</taxon>
        <taxon>Enterobacterales</taxon>
        <taxon>Enterobacteriaceae</taxon>
        <taxon>Salmonella</taxon>
    </lineage>
</organism>
<evidence type="ECO:0000256" key="10">
    <source>
        <dbReference type="PIRSR" id="PIRSR500134-1"/>
    </source>
</evidence>
<dbReference type="Gene3D" id="3.40.50.720">
    <property type="entry name" value="NAD(P)-binding Rossmann-like Domain"/>
    <property type="match status" value="2"/>
</dbReference>
<dbReference type="NCBIfam" id="NF011631">
    <property type="entry name" value="PRK15057.1"/>
    <property type="match status" value="1"/>
</dbReference>
<dbReference type="Gene3D" id="1.10.1040.10">
    <property type="entry name" value="N-(1-d-carboxylethyl)-l-norvaline Dehydrogenase, domain 2"/>
    <property type="match status" value="1"/>
</dbReference>
<reference evidence="14" key="1">
    <citation type="submission" date="2018-07" db="EMBL/GenBank/DDBJ databases">
        <authorList>
            <consortium name="GenomeTrakr network: Whole genome sequencing for foodborne pathogen traceback"/>
        </authorList>
    </citation>
    <scope>NUCLEOTIDE SEQUENCE</scope>
    <source>
        <strain evidence="14">FDA00004327</strain>
    </source>
</reference>
<gene>
    <name evidence="14" type="ORF">LZ49_05535</name>
</gene>
<dbReference type="Pfam" id="PF00984">
    <property type="entry name" value="UDPG_MGDP_dh"/>
    <property type="match status" value="1"/>
</dbReference>
<evidence type="ECO:0000256" key="1">
    <source>
        <dbReference type="ARBA" id="ARBA00004701"/>
    </source>
</evidence>
<dbReference type="PIRSF" id="PIRSF000124">
    <property type="entry name" value="UDPglc_GDPman_dh"/>
    <property type="match status" value="1"/>
</dbReference>
<accession>A0A5U2P6B6</accession>
<feature type="binding site" evidence="12">
    <location>
        <position position="118"/>
    </location>
    <ligand>
        <name>NAD(+)</name>
        <dbReference type="ChEBI" id="CHEBI:57540"/>
    </ligand>
</feature>
<feature type="binding site" evidence="12">
    <location>
        <position position="83"/>
    </location>
    <ligand>
        <name>NAD(+)</name>
        <dbReference type="ChEBI" id="CHEBI:57540"/>
    </ligand>
</feature>
<dbReference type="FunFam" id="3.40.50.720:FF:000297">
    <property type="entry name" value="UDP-glucose 6-dehydrogenase"/>
    <property type="match status" value="1"/>
</dbReference>
<feature type="binding site" evidence="12">
    <location>
        <position position="145"/>
    </location>
    <ligand>
        <name>NAD(+)</name>
        <dbReference type="ChEBI" id="CHEBI:57540"/>
    </ligand>
</feature>
<keyword evidence="7 9" id="KW-0520">NAD</keyword>
<dbReference type="PANTHER" id="PTHR43750:SF2">
    <property type="entry name" value="UDP-GLUCOSE 6-DEHYDROGENASE"/>
    <property type="match status" value="1"/>
</dbReference>
<dbReference type="SUPFAM" id="SSF48179">
    <property type="entry name" value="6-phosphogluconate dehydrogenase C-terminal domain-like"/>
    <property type="match status" value="1"/>
</dbReference>
<comment type="catalytic activity">
    <reaction evidence="8 9">
        <text>UDP-alpha-D-glucose + 2 NAD(+) + H2O = UDP-alpha-D-glucuronate + 2 NADH + 3 H(+)</text>
        <dbReference type="Rhea" id="RHEA:23596"/>
        <dbReference type="ChEBI" id="CHEBI:15377"/>
        <dbReference type="ChEBI" id="CHEBI:15378"/>
        <dbReference type="ChEBI" id="CHEBI:57540"/>
        <dbReference type="ChEBI" id="CHEBI:57945"/>
        <dbReference type="ChEBI" id="CHEBI:58052"/>
        <dbReference type="ChEBI" id="CHEBI:58885"/>
        <dbReference type="EC" id="1.1.1.22"/>
    </reaction>
</comment>
<comment type="pathway">
    <text evidence="1">Nucleotide-sugar biosynthesis; UDP-alpha-D-glucuronate biosynthesis; UDP-alpha-D-glucuronate from UDP-alpha-D-glucose: step 1/1.</text>
</comment>
<feature type="binding site" evidence="12">
    <location>
        <position position="29"/>
    </location>
    <ligand>
        <name>NAD(+)</name>
        <dbReference type="ChEBI" id="CHEBI:57540"/>
    </ligand>
</feature>
<comment type="pathway">
    <text evidence="2">Bacterial outer membrane biogenesis; lipopolysaccharide biosynthesis.</text>
</comment>
<evidence type="ECO:0000256" key="8">
    <source>
        <dbReference type="ARBA" id="ARBA00047473"/>
    </source>
</evidence>
<dbReference type="InterPro" id="IPR013328">
    <property type="entry name" value="6PGD_dom2"/>
</dbReference>
<feature type="binding site" evidence="11">
    <location>
        <begin position="242"/>
        <end position="246"/>
    </location>
    <ligand>
        <name>substrate</name>
    </ligand>
</feature>
<feature type="binding site" evidence="12">
    <location>
        <position position="314"/>
    </location>
    <ligand>
        <name>NAD(+)</name>
        <dbReference type="ChEBI" id="CHEBI:57540"/>
    </ligand>
</feature>
<dbReference type="InterPro" id="IPR014027">
    <property type="entry name" value="UDP-Glc/GDP-Man_DH_C"/>
</dbReference>
<dbReference type="SUPFAM" id="SSF51735">
    <property type="entry name" value="NAD(P)-binding Rossmann-fold domains"/>
    <property type="match status" value="1"/>
</dbReference>
<evidence type="ECO:0000256" key="6">
    <source>
        <dbReference type="ARBA" id="ARBA00023002"/>
    </source>
</evidence>